<keyword evidence="10 11" id="KW-0472">Membrane</keyword>
<evidence type="ECO:0000313" key="14">
    <source>
        <dbReference type="EMBL" id="SNV58786.1"/>
    </source>
</evidence>
<evidence type="ECO:0000256" key="12">
    <source>
        <dbReference type="RuleBase" id="RU365097"/>
    </source>
</evidence>
<evidence type="ECO:0000256" key="5">
    <source>
        <dbReference type="ARBA" id="ARBA00022505"/>
    </source>
</evidence>
<keyword evidence="6" id="KW-0533">Nickel</keyword>
<gene>
    <name evidence="14" type="primary">modB</name>
    <name evidence="14" type="ORF">SAMEA4384403_00490</name>
</gene>
<evidence type="ECO:0000256" key="1">
    <source>
        <dbReference type="ARBA" id="ARBA00004651"/>
    </source>
</evidence>
<comment type="similarity">
    <text evidence="2 12">Belongs to the binding-protein-dependent transport system permease family. CysTW subfamily.</text>
</comment>
<protein>
    <recommendedName>
        <fullName evidence="12">Molybdenum transport system permease</fullName>
    </recommendedName>
</protein>
<sequence>MPDLIPLWISIKVSLISTIIVSIVGIILAKLMHDYKGKLKPVFESIIMLPIVLPPTVMGFILLIIFSKNQFFGRFLEDTFHIQVIFTWVGAVIAAVIVSLPLMYQHVVNGFQSINPKMLNAARTMGASESKIFRTIILPLSKRSILSGVVMSFARGLGEFGATLMIAGYIPGLTNTLPLEIYFLVQSGEENKAWIWVIVLLAFAICVISSINLLNQKSHKWE</sequence>
<evidence type="ECO:0000256" key="3">
    <source>
        <dbReference type="ARBA" id="ARBA00022448"/>
    </source>
</evidence>
<dbReference type="PANTHER" id="PTHR30183:SF3">
    <property type="entry name" value="MOLYBDENUM TRANSPORT SYSTEM PERMEASE PROTEIN MODB"/>
    <property type="match status" value="1"/>
</dbReference>
<evidence type="ECO:0000259" key="13">
    <source>
        <dbReference type="PROSITE" id="PS50928"/>
    </source>
</evidence>
<dbReference type="InterPro" id="IPR011867">
    <property type="entry name" value="ModB_ABC"/>
</dbReference>
<dbReference type="GO" id="GO:0015675">
    <property type="term" value="P:nickel cation transport"/>
    <property type="evidence" value="ECO:0007669"/>
    <property type="project" value="UniProtKB-KW"/>
</dbReference>
<accession>A0A239YK70</accession>
<dbReference type="Gene3D" id="1.10.3720.10">
    <property type="entry name" value="MetI-like"/>
    <property type="match status" value="1"/>
</dbReference>
<evidence type="ECO:0000256" key="9">
    <source>
        <dbReference type="ARBA" id="ARBA00023112"/>
    </source>
</evidence>
<dbReference type="CDD" id="cd06261">
    <property type="entry name" value="TM_PBP2"/>
    <property type="match status" value="1"/>
</dbReference>
<name>A0A239YK70_9STAP</name>
<dbReference type="OrthoDB" id="9795403at2"/>
<evidence type="ECO:0000256" key="2">
    <source>
        <dbReference type="ARBA" id="ARBA00007069"/>
    </source>
</evidence>
<evidence type="ECO:0000256" key="8">
    <source>
        <dbReference type="ARBA" id="ARBA00022989"/>
    </source>
</evidence>
<dbReference type="InterPro" id="IPR035906">
    <property type="entry name" value="MetI-like_sf"/>
</dbReference>
<evidence type="ECO:0000256" key="7">
    <source>
        <dbReference type="ARBA" id="ARBA00022692"/>
    </source>
</evidence>
<feature type="transmembrane region" description="Helical" evidence="11">
    <location>
        <begin position="152"/>
        <end position="173"/>
    </location>
</feature>
<keyword evidence="4 12" id="KW-1003">Cell membrane</keyword>
<proteinExistence type="inferred from homology"/>
<comment type="subcellular location">
    <subcellularLocation>
        <location evidence="1 11">Cell membrane</location>
        <topology evidence="1 11">Multi-pass membrane protein</topology>
    </subcellularLocation>
</comment>
<keyword evidence="3 11" id="KW-0813">Transport</keyword>
<organism evidence="14 15">
    <name type="scientific">Mammaliicoccus stepanovicii</name>
    <dbReference type="NCBI Taxonomy" id="643214"/>
    <lineage>
        <taxon>Bacteria</taxon>
        <taxon>Bacillati</taxon>
        <taxon>Bacillota</taxon>
        <taxon>Bacilli</taxon>
        <taxon>Bacillales</taxon>
        <taxon>Staphylococcaceae</taxon>
        <taxon>Mammaliicoccus</taxon>
    </lineage>
</organism>
<dbReference type="RefSeq" id="WP_095086244.1">
    <property type="nucleotide sequence ID" value="NZ_BMDM01000003.1"/>
</dbReference>
<dbReference type="EMBL" id="LT906462">
    <property type="protein sequence ID" value="SNV58786.1"/>
    <property type="molecule type" value="Genomic_DNA"/>
</dbReference>
<evidence type="ECO:0000256" key="4">
    <source>
        <dbReference type="ARBA" id="ARBA00022475"/>
    </source>
</evidence>
<dbReference type="KEGG" id="sste:SAMEA4384403_0490"/>
<keyword evidence="9" id="KW-0406">Ion transport</keyword>
<dbReference type="NCBIfam" id="TIGR02141">
    <property type="entry name" value="modB_ABC"/>
    <property type="match status" value="1"/>
</dbReference>
<keyword evidence="7 11" id="KW-0812">Transmembrane</keyword>
<dbReference type="InterPro" id="IPR000515">
    <property type="entry name" value="MetI-like"/>
</dbReference>
<dbReference type="PANTHER" id="PTHR30183">
    <property type="entry name" value="MOLYBDENUM TRANSPORT SYSTEM PERMEASE PROTEIN MODB"/>
    <property type="match status" value="1"/>
</dbReference>
<keyword evidence="5 12" id="KW-0500">Molybdenum</keyword>
<evidence type="ECO:0000256" key="10">
    <source>
        <dbReference type="ARBA" id="ARBA00023136"/>
    </source>
</evidence>
<dbReference type="GO" id="GO:0015098">
    <property type="term" value="F:molybdate ion transmembrane transporter activity"/>
    <property type="evidence" value="ECO:0007669"/>
    <property type="project" value="UniProtKB-UniRule"/>
</dbReference>
<keyword evidence="15" id="KW-1185">Reference proteome</keyword>
<feature type="domain" description="ABC transmembrane type-1" evidence="13">
    <location>
        <begin position="7"/>
        <end position="209"/>
    </location>
</feature>
<dbReference type="SUPFAM" id="SSF161098">
    <property type="entry name" value="MetI-like"/>
    <property type="match status" value="1"/>
</dbReference>
<dbReference type="Proteomes" id="UP000242084">
    <property type="component" value="Chromosome 1"/>
</dbReference>
<dbReference type="AlphaFoldDB" id="A0A239YK70"/>
<keyword evidence="8 11" id="KW-1133">Transmembrane helix</keyword>
<keyword evidence="9" id="KW-0921">Nickel transport</keyword>
<feature type="transmembrane region" description="Helical" evidence="11">
    <location>
        <begin position="41"/>
        <end position="65"/>
    </location>
</feature>
<feature type="transmembrane region" description="Helical" evidence="11">
    <location>
        <begin position="6"/>
        <end position="29"/>
    </location>
</feature>
<feature type="transmembrane region" description="Helical" evidence="11">
    <location>
        <begin position="193"/>
        <end position="214"/>
    </location>
</feature>
<dbReference type="GO" id="GO:0005886">
    <property type="term" value="C:plasma membrane"/>
    <property type="evidence" value="ECO:0007669"/>
    <property type="project" value="UniProtKB-SubCell"/>
</dbReference>
<comment type="function">
    <text evidence="12">Part of the binding-protein-dependent transport system for molybdenum; probably responsible for the translocation of the substrate across the membrane.</text>
</comment>
<evidence type="ECO:0000256" key="11">
    <source>
        <dbReference type="RuleBase" id="RU363032"/>
    </source>
</evidence>
<reference evidence="14 15" key="1">
    <citation type="submission" date="2017-06" db="EMBL/GenBank/DDBJ databases">
        <authorList>
            <consortium name="Pathogen Informatics"/>
        </authorList>
    </citation>
    <scope>NUCLEOTIDE SEQUENCE [LARGE SCALE GENOMIC DNA]</scope>
    <source>
        <strain evidence="14 15">NCTC13839</strain>
    </source>
</reference>
<dbReference type="Pfam" id="PF00528">
    <property type="entry name" value="BPD_transp_1"/>
    <property type="match status" value="1"/>
</dbReference>
<evidence type="ECO:0000256" key="6">
    <source>
        <dbReference type="ARBA" id="ARBA00022596"/>
    </source>
</evidence>
<dbReference type="PROSITE" id="PS50928">
    <property type="entry name" value="ABC_TM1"/>
    <property type="match status" value="1"/>
</dbReference>
<evidence type="ECO:0000313" key="15">
    <source>
        <dbReference type="Proteomes" id="UP000242084"/>
    </source>
</evidence>
<feature type="transmembrane region" description="Helical" evidence="11">
    <location>
        <begin position="85"/>
        <end position="104"/>
    </location>
</feature>